<gene>
    <name evidence="3" type="ORF">VTJ49DRAFT_733</name>
</gene>
<evidence type="ECO:0000313" key="3">
    <source>
        <dbReference type="EMBL" id="KAL1840159.1"/>
    </source>
</evidence>
<protein>
    <recommendedName>
        <fullName evidence="2">DUF7053 domain-containing protein</fullName>
    </recommendedName>
</protein>
<sequence>MPILTTSTRLTHTTRLPRGTSREKALAMLANHEFFLTCSPHLAKYERISPTDEDAAKQPSPTGPDIPDVVKEKLRSDSSDDKAQQPPQLPEPDRYRVTDLVHAVPAGLWDTHVVSDYEFVDLPDAGGVYVRVRSPMGIVMDTLWEVREVAPEEQEDESGPGLRLRDGGDVNHGWVLEGSPGLVLVAGPDGLASEAVDWSLVLCSTLHSGGDPVKYWKAKNETGSCSQRRQAGGKGMKVLPTSSKL</sequence>
<feature type="domain" description="DUF7053" evidence="2">
    <location>
        <begin position="6"/>
        <end position="176"/>
    </location>
</feature>
<dbReference type="EMBL" id="JAZGSY010000124">
    <property type="protein sequence ID" value="KAL1840159.1"/>
    <property type="molecule type" value="Genomic_DNA"/>
</dbReference>
<accession>A0ABR3VE67</accession>
<feature type="region of interest" description="Disordered" evidence="1">
    <location>
        <begin position="221"/>
        <end position="245"/>
    </location>
</feature>
<keyword evidence="4" id="KW-1185">Reference proteome</keyword>
<dbReference type="Proteomes" id="UP001583172">
    <property type="component" value="Unassembled WGS sequence"/>
</dbReference>
<dbReference type="Pfam" id="PF23155">
    <property type="entry name" value="DUF7053"/>
    <property type="match status" value="1"/>
</dbReference>
<evidence type="ECO:0000256" key="1">
    <source>
        <dbReference type="SAM" id="MobiDB-lite"/>
    </source>
</evidence>
<dbReference type="InterPro" id="IPR055481">
    <property type="entry name" value="DUF7053"/>
</dbReference>
<evidence type="ECO:0000313" key="4">
    <source>
        <dbReference type="Proteomes" id="UP001583172"/>
    </source>
</evidence>
<feature type="compositionally biased region" description="Basic and acidic residues" evidence="1">
    <location>
        <begin position="68"/>
        <end position="83"/>
    </location>
</feature>
<feature type="region of interest" description="Disordered" evidence="1">
    <location>
        <begin position="50"/>
        <end position="96"/>
    </location>
</feature>
<reference evidence="3 4" key="1">
    <citation type="journal article" date="2024" name="Commun. Biol.">
        <title>Comparative genomic analysis of thermophilic fungi reveals convergent evolutionary adaptations and gene losses.</title>
        <authorList>
            <person name="Steindorff A.S."/>
            <person name="Aguilar-Pontes M.V."/>
            <person name="Robinson A.J."/>
            <person name="Andreopoulos B."/>
            <person name="LaButti K."/>
            <person name="Kuo A."/>
            <person name="Mondo S."/>
            <person name="Riley R."/>
            <person name="Otillar R."/>
            <person name="Haridas S."/>
            <person name="Lipzen A."/>
            <person name="Grimwood J."/>
            <person name="Schmutz J."/>
            <person name="Clum A."/>
            <person name="Reid I.D."/>
            <person name="Moisan M.C."/>
            <person name="Butler G."/>
            <person name="Nguyen T.T.M."/>
            <person name="Dewar K."/>
            <person name="Conant G."/>
            <person name="Drula E."/>
            <person name="Henrissat B."/>
            <person name="Hansel C."/>
            <person name="Singer S."/>
            <person name="Hutchinson M.I."/>
            <person name="de Vries R.P."/>
            <person name="Natvig D.O."/>
            <person name="Powell A.J."/>
            <person name="Tsang A."/>
            <person name="Grigoriev I.V."/>
        </authorList>
    </citation>
    <scope>NUCLEOTIDE SEQUENCE [LARGE SCALE GENOMIC DNA]</scope>
    <source>
        <strain evidence="3 4">CBS 620.91</strain>
    </source>
</reference>
<proteinExistence type="predicted"/>
<organism evidence="3 4">
    <name type="scientific">Humicola insolens</name>
    <name type="common">Soft-rot fungus</name>
    <dbReference type="NCBI Taxonomy" id="85995"/>
    <lineage>
        <taxon>Eukaryota</taxon>
        <taxon>Fungi</taxon>
        <taxon>Dikarya</taxon>
        <taxon>Ascomycota</taxon>
        <taxon>Pezizomycotina</taxon>
        <taxon>Sordariomycetes</taxon>
        <taxon>Sordariomycetidae</taxon>
        <taxon>Sordariales</taxon>
        <taxon>Chaetomiaceae</taxon>
        <taxon>Mycothermus</taxon>
    </lineage>
</organism>
<name>A0ABR3VE67_HUMIN</name>
<comment type="caution">
    <text evidence="3">The sequence shown here is derived from an EMBL/GenBank/DDBJ whole genome shotgun (WGS) entry which is preliminary data.</text>
</comment>
<dbReference type="PANTHER" id="PTHR38117">
    <property type="entry name" value="NACHT AND WD40 DOMAIN PROTEIN"/>
    <property type="match status" value="1"/>
</dbReference>
<evidence type="ECO:0000259" key="2">
    <source>
        <dbReference type="Pfam" id="PF23155"/>
    </source>
</evidence>
<dbReference type="PANTHER" id="PTHR38117:SF1">
    <property type="entry name" value="DUF3074 DOMAIN-CONTAINING PROTEIN"/>
    <property type="match status" value="1"/>
</dbReference>